<dbReference type="InterPro" id="IPR016181">
    <property type="entry name" value="Acyl_CoA_acyltransferase"/>
</dbReference>
<gene>
    <name evidence="1" type="ORF">BN580_00011</name>
</gene>
<sequence length="161" mass="17868">MLKLKPVSLREANEYVKQWHRHHKPVVGHKFSIGCEADGELAGVVIAGRPVSRYLDDGRTLEVTRLCTNGTKNACSFLYAAAARAAAAMGYDRIITYTLDTENGASLRASGWTCQGQAGGLRWTGKRKPKEDRYPAQMKLRYEKTLRKEVSNGICTGPERP</sequence>
<dbReference type="AlphaFoldDB" id="R6TUY6"/>
<organism evidence="1 2">
    <name type="scientific">Candidatus Colimorpha enterica</name>
    <dbReference type="NCBI Taxonomy" id="3083063"/>
    <lineage>
        <taxon>Bacteria</taxon>
        <taxon>Pseudomonadati</taxon>
        <taxon>Bacteroidota</taxon>
        <taxon>Bacteroidia</taxon>
        <taxon>Bacteroidales</taxon>
        <taxon>Candidatus Colimorpha</taxon>
    </lineage>
</organism>
<evidence type="ECO:0000313" key="1">
    <source>
        <dbReference type="EMBL" id="CDC75985.1"/>
    </source>
</evidence>
<dbReference type="STRING" id="1263015.BN580_00011"/>
<evidence type="ECO:0000313" key="2">
    <source>
        <dbReference type="Proteomes" id="UP000017938"/>
    </source>
</evidence>
<dbReference type="EMBL" id="CBFW010000334">
    <property type="protein sequence ID" value="CDC75985.1"/>
    <property type="molecule type" value="Genomic_DNA"/>
</dbReference>
<name>R6TUY6_9BACT</name>
<evidence type="ECO:0008006" key="3">
    <source>
        <dbReference type="Google" id="ProtNLM"/>
    </source>
</evidence>
<dbReference type="NCBIfam" id="NF045478">
    <property type="entry name" value="XF1762_fam"/>
    <property type="match status" value="1"/>
</dbReference>
<proteinExistence type="predicted"/>
<protein>
    <recommendedName>
        <fullName evidence="3">N-acetyltransferase domain-containing protein</fullName>
    </recommendedName>
</protein>
<comment type="caution">
    <text evidence="1">The sequence shown here is derived from an EMBL/GenBank/DDBJ whole genome shotgun (WGS) entry which is preliminary data.</text>
</comment>
<dbReference type="InterPro" id="IPR053780">
    <property type="entry name" value="Gp66-like"/>
</dbReference>
<accession>R6TUY6</accession>
<reference evidence="1" key="1">
    <citation type="submission" date="2012-11" db="EMBL/GenBank/DDBJ databases">
        <title>Dependencies among metagenomic species, viruses, plasmids and units of genetic variation.</title>
        <authorList>
            <person name="Nielsen H.B."/>
            <person name="Almeida M."/>
            <person name="Juncker A.S."/>
            <person name="Rasmussen S."/>
            <person name="Li J."/>
            <person name="Sunagawa S."/>
            <person name="Plichta D."/>
            <person name="Gautier L."/>
            <person name="Le Chatelier E."/>
            <person name="Peletier E."/>
            <person name="Bonde I."/>
            <person name="Nielsen T."/>
            <person name="Manichanh C."/>
            <person name="Arumugam M."/>
            <person name="Batto J."/>
            <person name="Santos M.B.Q.D."/>
            <person name="Blom N."/>
            <person name="Borruel N."/>
            <person name="Burgdorf K.S."/>
            <person name="Boumezbeur F."/>
            <person name="Casellas F."/>
            <person name="Dore J."/>
            <person name="Guarner F."/>
            <person name="Hansen T."/>
            <person name="Hildebrand F."/>
            <person name="Kaas R.S."/>
            <person name="Kennedy S."/>
            <person name="Kristiansen K."/>
            <person name="Kultima J.R."/>
            <person name="Leonard P."/>
            <person name="Levenez F."/>
            <person name="Lund O."/>
            <person name="Moumen B."/>
            <person name="Le Paslier D."/>
            <person name="Pons N."/>
            <person name="Pedersen O."/>
            <person name="Prifti E."/>
            <person name="Qin J."/>
            <person name="Raes J."/>
            <person name="Tap J."/>
            <person name="Tims S."/>
            <person name="Ussery D.W."/>
            <person name="Yamada T."/>
            <person name="MetaHit consortium"/>
            <person name="Renault P."/>
            <person name="Sicheritz-Ponten T."/>
            <person name="Bork P."/>
            <person name="Wang J."/>
            <person name="Brunak S."/>
            <person name="Ehrlich S.D."/>
        </authorList>
    </citation>
    <scope>NUCLEOTIDE SEQUENCE [LARGE SCALE GENOMIC DNA]</scope>
</reference>
<dbReference type="SUPFAM" id="SSF55729">
    <property type="entry name" value="Acyl-CoA N-acyltransferases (Nat)"/>
    <property type="match status" value="1"/>
</dbReference>
<dbReference type="Proteomes" id="UP000017938">
    <property type="component" value="Unassembled WGS sequence"/>
</dbReference>